<organism evidence="2 3">
    <name type="scientific">Jatropha curcas</name>
    <name type="common">Barbados nut</name>
    <dbReference type="NCBI Taxonomy" id="180498"/>
    <lineage>
        <taxon>Eukaryota</taxon>
        <taxon>Viridiplantae</taxon>
        <taxon>Streptophyta</taxon>
        <taxon>Embryophyta</taxon>
        <taxon>Tracheophyta</taxon>
        <taxon>Spermatophyta</taxon>
        <taxon>Magnoliopsida</taxon>
        <taxon>eudicotyledons</taxon>
        <taxon>Gunneridae</taxon>
        <taxon>Pentapetalae</taxon>
        <taxon>rosids</taxon>
        <taxon>fabids</taxon>
        <taxon>Malpighiales</taxon>
        <taxon>Euphorbiaceae</taxon>
        <taxon>Crotonoideae</taxon>
        <taxon>Jatropheae</taxon>
        <taxon>Jatropha</taxon>
    </lineage>
</organism>
<feature type="compositionally biased region" description="Low complexity" evidence="1">
    <location>
        <begin position="38"/>
        <end position="52"/>
    </location>
</feature>
<sequence>MATVHFYFSNNPEAGPVPQAQHPLPQNVAVQTWPEAGPVPQHPAAAPVQVPQHPAPVPQHPAASPVPHHGQVPLVWATHGDDGPRADVQESQYGFSSENSEDGQPPYHNGYEHGPQPQDRFEHEGEYYTLQKGYIHRQ</sequence>
<dbReference type="EMBL" id="KK915975">
    <property type="protein sequence ID" value="KDP20483.1"/>
    <property type="molecule type" value="Genomic_DNA"/>
</dbReference>
<protein>
    <submittedName>
        <fullName evidence="2">Uncharacterized protein</fullName>
    </submittedName>
</protein>
<accession>A0A067JCK9</accession>
<reference evidence="2 3" key="1">
    <citation type="journal article" date="2014" name="PLoS ONE">
        <title>Global Analysis of Gene Expression Profiles in Physic Nut (Jatropha curcas L.) Seedlings Exposed to Salt Stress.</title>
        <authorList>
            <person name="Zhang L."/>
            <person name="Zhang C."/>
            <person name="Wu P."/>
            <person name="Chen Y."/>
            <person name="Li M."/>
            <person name="Jiang H."/>
            <person name="Wu G."/>
        </authorList>
    </citation>
    <scope>NUCLEOTIDE SEQUENCE [LARGE SCALE GENOMIC DNA]</scope>
    <source>
        <strain evidence="3">cv. GZQX0401</strain>
        <tissue evidence="2">Young leaves</tissue>
    </source>
</reference>
<proteinExistence type="predicted"/>
<feature type="compositionally biased region" description="Polar residues" evidence="1">
    <location>
        <begin position="89"/>
        <end position="98"/>
    </location>
</feature>
<evidence type="ECO:0000313" key="2">
    <source>
        <dbReference type="EMBL" id="KDP20483.1"/>
    </source>
</evidence>
<feature type="compositionally biased region" description="Basic and acidic residues" evidence="1">
    <location>
        <begin position="79"/>
        <end position="88"/>
    </location>
</feature>
<dbReference type="Proteomes" id="UP000027138">
    <property type="component" value="Unassembled WGS sequence"/>
</dbReference>
<evidence type="ECO:0000313" key="3">
    <source>
        <dbReference type="Proteomes" id="UP000027138"/>
    </source>
</evidence>
<dbReference type="AlphaFoldDB" id="A0A067JCK9"/>
<evidence type="ECO:0000256" key="1">
    <source>
        <dbReference type="SAM" id="MobiDB-lite"/>
    </source>
</evidence>
<feature type="compositionally biased region" description="Low complexity" evidence="1">
    <location>
        <begin position="60"/>
        <end position="69"/>
    </location>
</feature>
<gene>
    <name evidence="2" type="ORF">JCGZ_05336</name>
</gene>
<keyword evidence="3" id="KW-1185">Reference proteome</keyword>
<feature type="region of interest" description="Disordered" evidence="1">
    <location>
        <begin position="34"/>
        <end position="138"/>
    </location>
</feature>
<name>A0A067JCK9_JATCU</name>